<keyword evidence="1" id="KW-0732">Signal</keyword>
<sequence length="211" mass="22406">MPNLRHVAALTAAAATVLTVTAAVAPAASARPEKKEPKVASVTGWGEMRRTYHQDQDVRAFAFDARATPYASAGGDFPGSPNDATGTVRISHDSPGLDTPITASGRIDSLTTAPGYAALTAVIDRVSEGGPEHWVGRRLGFSVYDGGKDRPGRTRDRVGYGWEFMNLIQDENGKWIENPQTGKGMAPAPFGPVTRGGFTVVHKDLPPLPQN</sequence>
<accession>A0ABR9JJ73</accession>
<gene>
    <name evidence="2" type="ORF">H4W34_000410</name>
</gene>
<keyword evidence="3" id="KW-1185">Reference proteome</keyword>
<feature type="chain" id="PRO_5046697914" evidence="1">
    <location>
        <begin position="23"/>
        <end position="211"/>
    </location>
</feature>
<evidence type="ECO:0000313" key="2">
    <source>
        <dbReference type="EMBL" id="MBE1530577.1"/>
    </source>
</evidence>
<evidence type="ECO:0000313" key="3">
    <source>
        <dbReference type="Proteomes" id="UP000627838"/>
    </source>
</evidence>
<reference evidence="2 3" key="1">
    <citation type="submission" date="2020-10" db="EMBL/GenBank/DDBJ databases">
        <title>Sequencing the genomes of 1000 actinobacteria strains.</title>
        <authorList>
            <person name="Klenk H.-P."/>
        </authorList>
    </citation>
    <scope>NUCLEOTIDE SEQUENCE [LARGE SCALE GENOMIC DNA]</scope>
    <source>
        <strain evidence="2 3">DSM 46744</strain>
    </source>
</reference>
<dbReference type="RefSeq" id="WP_192757567.1">
    <property type="nucleotide sequence ID" value="NZ_JADBDZ010000001.1"/>
</dbReference>
<protein>
    <submittedName>
        <fullName evidence="2">Uncharacterized protein</fullName>
    </submittedName>
</protein>
<dbReference type="EMBL" id="JADBDZ010000001">
    <property type="protein sequence ID" value="MBE1530577.1"/>
    <property type="molecule type" value="Genomic_DNA"/>
</dbReference>
<proteinExistence type="predicted"/>
<comment type="caution">
    <text evidence="2">The sequence shown here is derived from an EMBL/GenBank/DDBJ whole genome shotgun (WGS) entry which is preliminary data.</text>
</comment>
<evidence type="ECO:0000256" key="1">
    <source>
        <dbReference type="SAM" id="SignalP"/>
    </source>
</evidence>
<feature type="signal peptide" evidence="1">
    <location>
        <begin position="1"/>
        <end position="22"/>
    </location>
</feature>
<dbReference type="Proteomes" id="UP000627838">
    <property type="component" value="Unassembled WGS sequence"/>
</dbReference>
<name>A0ABR9JJ73_9ACTN</name>
<organism evidence="2 3">
    <name type="scientific">Actinomadura algeriensis</name>
    <dbReference type="NCBI Taxonomy" id="1679523"/>
    <lineage>
        <taxon>Bacteria</taxon>
        <taxon>Bacillati</taxon>
        <taxon>Actinomycetota</taxon>
        <taxon>Actinomycetes</taxon>
        <taxon>Streptosporangiales</taxon>
        <taxon>Thermomonosporaceae</taxon>
        <taxon>Actinomadura</taxon>
    </lineage>
</organism>